<organism evidence="4 5">
    <name type="scientific">Dactylosporangium aurantiacum</name>
    <dbReference type="NCBI Taxonomy" id="35754"/>
    <lineage>
        <taxon>Bacteria</taxon>
        <taxon>Bacillati</taxon>
        <taxon>Actinomycetota</taxon>
        <taxon>Actinomycetes</taxon>
        <taxon>Micromonosporales</taxon>
        <taxon>Micromonosporaceae</taxon>
        <taxon>Dactylosporangium</taxon>
    </lineage>
</organism>
<feature type="transmembrane region" description="Helical" evidence="2">
    <location>
        <begin position="114"/>
        <end position="132"/>
    </location>
</feature>
<sequence>MVRRLLVAVALLGMLVMAAFALSPIYHGPLLLQLMAGAAAGAVGISVAARRLPGWSAAPLSVLGLTAAVMIAMRVSSAAAGVAGDLPALREALRNSIPRLLLALIPIEPQPDTVLLPVILTWLAGLAAAELGVRYHRVLLSYAPPTVLFGGALYLVGPNGTAASWVPLAFAGFAALGLIVSNRPPPAESDQRLSADQRRTLRLRVGAGAVAGLAAIVALSQLLGPSVAAKVGTSPAEPRNMVTPPQLDSLDESPLVRLSGWALNHDQHLFDVEVTGTDAPPPVRLAVLNDYDGVTWRVGATYRNAGRVLAAKPVLTDPQVRQVFRIADLDGRLLPGIATPEEVNGVRVAVDTTDGTMILSDGLRPGLRYSVVSRAHRPDENAMQVADVPNTDAVARHLALPGKVPDSIAQLAQHLGEGVSSPYQKAFAIVGWLSEHYKVVGDAPSGHAYPNVEYFLFGPKQAGGQKGTSEQFAAAFAVLARLMGLPTRLAVGFRVAAGRNEVRGGDAVAWPEVLFNGVWEPFDPLPKADTVQRPTEDDFRPKPPASQPPPETVPAPSGSAASPSAKPAVAPTGDGSGKGSGTGVAVAIGAGSLGLAVLAFAVAVPLAKRVRRRRRLTRGTPAQRVEAAWAEVLTGLRLAGRPAPPHLTASEVARFAATAATGRAHSRPRGVATIRSATPPVDDVAALVNAVAFAAPARGLPAGSGGPGSGGPGSGGPGSGGPGSGGPGSGGPGSGGPGSGGPGSGGPGSGGPGSGGPGSGGPGFGGPGEEQAARAAVQAVAYVDELRARRGFWRRLSWTLDPRPLFWR</sequence>
<keyword evidence="2" id="KW-0472">Membrane</keyword>
<dbReference type="InterPro" id="IPR052901">
    <property type="entry name" value="Bact_TGase-like"/>
</dbReference>
<feature type="region of interest" description="Disordered" evidence="1">
    <location>
        <begin position="702"/>
        <end position="774"/>
    </location>
</feature>
<gene>
    <name evidence="4" type="ORF">Daura_10175</name>
</gene>
<dbReference type="Gene3D" id="3.10.620.30">
    <property type="match status" value="1"/>
</dbReference>
<keyword evidence="5" id="KW-1185">Reference proteome</keyword>
<evidence type="ECO:0000256" key="1">
    <source>
        <dbReference type="SAM" id="MobiDB-lite"/>
    </source>
</evidence>
<feature type="domain" description="Transglutaminase-like" evidence="3">
    <location>
        <begin position="461"/>
        <end position="526"/>
    </location>
</feature>
<dbReference type="AlphaFoldDB" id="A0A9Q9MPC4"/>
<feature type="compositionally biased region" description="Low complexity" evidence="1">
    <location>
        <begin position="554"/>
        <end position="573"/>
    </location>
</feature>
<feature type="compositionally biased region" description="Pro residues" evidence="1">
    <location>
        <begin position="542"/>
        <end position="553"/>
    </location>
</feature>
<feature type="transmembrane region" description="Helical" evidence="2">
    <location>
        <begin position="61"/>
        <end position="83"/>
    </location>
</feature>
<keyword evidence="2" id="KW-0812">Transmembrane</keyword>
<feature type="transmembrane region" description="Helical" evidence="2">
    <location>
        <begin position="31"/>
        <end position="49"/>
    </location>
</feature>
<dbReference type="Pfam" id="PF01841">
    <property type="entry name" value="Transglut_core"/>
    <property type="match status" value="1"/>
</dbReference>
<keyword evidence="2" id="KW-1133">Transmembrane helix</keyword>
<name>A0A9Q9MPC4_9ACTN</name>
<protein>
    <submittedName>
        <fullName evidence="4">Transglutaminase domain-containing protein</fullName>
    </submittedName>
</protein>
<proteinExistence type="predicted"/>
<dbReference type="KEGG" id="daur:Daura_10175"/>
<feature type="region of interest" description="Disordered" evidence="1">
    <location>
        <begin position="525"/>
        <end position="579"/>
    </location>
</feature>
<feature type="transmembrane region" description="Helical" evidence="2">
    <location>
        <begin position="584"/>
        <end position="607"/>
    </location>
</feature>
<dbReference type="RefSeq" id="WP_260710330.1">
    <property type="nucleotide sequence ID" value="NZ_CP073767.1"/>
</dbReference>
<dbReference type="EMBL" id="CP073767">
    <property type="protein sequence ID" value="UWZ56502.1"/>
    <property type="molecule type" value="Genomic_DNA"/>
</dbReference>
<feature type="compositionally biased region" description="Gly residues" evidence="1">
    <location>
        <begin position="702"/>
        <end position="768"/>
    </location>
</feature>
<dbReference type="SUPFAM" id="SSF54001">
    <property type="entry name" value="Cysteine proteinases"/>
    <property type="match status" value="1"/>
</dbReference>
<accession>A0A9Q9MPC4</accession>
<evidence type="ECO:0000256" key="2">
    <source>
        <dbReference type="SAM" id="Phobius"/>
    </source>
</evidence>
<dbReference type="InterPro" id="IPR038765">
    <property type="entry name" value="Papain-like_cys_pep_sf"/>
</dbReference>
<feature type="transmembrane region" description="Helical" evidence="2">
    <location>
        <begin position="201"/>
        <end position="223"/>
    </location>
</feature>
<feature type="transmembrane region" description="Helical" evidence="2">
    <location>
        <begin position="139"/>
        <end position="156"/>
    </location>
</feature>
<evidence type="ECO:0000313" key="5">
    <source>
        <dbReference type="Proteomes" id="UP001058003"/>
    </source>
</evidence>
<dbReference type="PANTHER" id="PTHR42736">
    <property type="entry name" value="PROTEIN-GLUTAMINE GAMMA-GLUTAMYLTRANSFERASE"/>
    <property type="match status" value="1"/>
</dbReference>
<dbReference type="InterPro" id="IPR002931">
    <property type="entry name" value="Transglutaminase-like"/>
</dbReference>
<dbReference type="Proteomes" id="UP001058003">
    <property type="component" value="Chromosome"/>
</dbReference>
<feature type="transmembrane region" description="Helical" evidence="2">
    <location>
        <begin position="162"/>
        <end position="180"/>
    </location>
</feature>
<dbReference type="PANTHER" id="PTHR42736:SF1">
    <property type="entry name" value="PROTEIN-GLUTAMINE GAMMA-GLUTAMYLTRANSFERASE"/>
    <property type="match status" value="1"/>
</dbReference>
<evidence type="ECO:0000259" key="3">
    <source>
        <dbReference type="SMART" id="SM00460"/>
    </source>
</evidence>
<reference evidence="4" key="1">
    <citation type="submission" date="2021-04" db="EMBL/GenBank/DDBJ databases">
        <title>Dactylosporangium aurantiacum NRRL B-8018 full assembly.</title>
        <authorList>
            <person name="Hartkoorn R.C."/>
            <person name="Beaudoing E."/>
            <person name="Hot D."/>
        </authorList>
    </citation>
    <scope>NUCLEOTIDE SEQUENCE</scope>
    <source>
        <strain evidence="4">NRRL B-8018</strain>
    </source>
</reference>
<dbReference type="InterPro" id="IPR021878">
    <property type="entry name" value="TgpA_N"/>
</dbReference>
<dbReference type="SMART" id="SM00460">
    <property type="entry name" value="TGc"/>
    <property type="match status" value="1"/>
</dbReference>
<evidence type="ECO:0000313" key="4">
    <source>
        <dbReference type="EMBL" id="UWZ56502.1"/>
    </source>
</evidence>
<dbReference type="Pfam" id="PF11992">
    <property type="entry name" value="TgpA_N"/>
    <property type="match status" value="1"/>
</dbReference>